<reference evidence="2 3" key="1">
    <citation type="submission" date="2019-04" db="EMBL/GenBank/DDBJ databases">
        <title>Streptomyces rhizosphaericola sp. nov., an actinobacterium isolated from the wheat rhizosphere.</title>
        <authorList>
            <person name="Vargas Hoyos H.A."/>
            <person name="Santos S.N."/>
            <person name="Genuario D.B."/>
            <person name="Melo I.S."/>
            <person name="Da Silva L.J."/>
            <person name="Da Silva F.S.P."/>
            <person name="Zucchi T.D."/>
        </authorList>
    </citation>
    <scope>NUCLEOTIDE SEQUENCE [LARGE SCALE GENOMIC DNA]</scope>
    <source>
        <strain evidence="2 3">1AS2c</strain>
    </source>
</reference>
<evidence type="ECO:0000313" key="2">
    <source>
        <dbReference type="EMBL" id="TGY98549.1"/>
    </source>
</evidence>
<feature type="region of interest" description="Disordered" evidence="1">
    <location>
        <begin position="101"/>
        <end position="123"/>
    </location>
</feature>
<keyword evidence="3" id="KW-1185">Reference proteome</keyword>
<accession>A0ABY2P716</accession>
<dbReference type="EMBL" id="SRZK01000566">
    <property type="protein sequence ID" value="TGY98549.1"/>
    <property type="molecule type" value="Genomic_DNA"/>
</dbReference>
<dbReference type="Gene3D" id="3.40.109.10">
    <property type="entry name" value="NADH Oxidase"/>
    <property type="match status" value="1"/>
</dbReference>
<feature type="compositionally biased region" description="Low complexity" evidence="1">
    <location>
        <begin position="1"/>
        <end position="14"/>
    </location>
</feature>
<comment type="caution">
    <text evidence="2">The sequence shown here is derived from an EMBL/GenBank/DDBJ whole genome shotgun (WGS) entry which is preliminary data.</text>
</comment>
<feature type="region of interest" description="Disordered" evidence="1">
    <location>
        <begin position="1"/>
        <end position="21"/>
    </location>
</feature>
<dbReference type="InterPro" id="IPR000415">
    <property type="entry name" value="Nitroreductase-like"/>
</dbReference>
<gene>
    <name evidence="2" type="ORF">E5Z02_31325</name>
</gene>
<name>A0ABY2P716_9ACTN</name>
<evidence type="ECO:0000256" key="1">
    <source>
        <dbReference type="SAM" id="MobiDB-lite"/>
    </source>
</evidence>
<organism evidence="2 3">
    <name type="scientific">Streptomyces rhizosphaericola</name>
    <dbReference type="NCBI Taxonomy" id="2564098"/>
    <lineage>
        <taxon>Bacteria</taxon>
        <taxon>Bacillati</taxon>
        <taxon>Actinomycetota</taxon>
        <taxon>Actinomycetes</taxon>
        <taxon>Kitasatosporales</taxon>
        <taxon>Streptomycetaceae</taxon>
        <taxon>Streptomyces</taxon>
    </lineage>
</organism>
<evidence type="ECO:0000313" key="3">
    <source>
        <dbReference type="Proteomes" id="UP000306274"/>
    </source>
</evidence>
<protein>
    <submittedName>
        <fullName evidence="2">Nitroreductase</fullName>
    </submittedName>
</protein>
<dbReference type="Proteomes" id="UP000306274">
    <property type="component" value="Unassembled WGS sequence"/>
</dbReference>
<sequence>MTQAPPAASAPLRRALAEARSPRVPRTVPYVPERALPWGGPGLPLDGPGGAVDLDRALRLSLAAPREEGGRLRPVPSAGALHPVRAHLLVGPGCSLPPGRYAYDPRTHRAHPRGPAPADAPPGTVAVLTVVASR</sequence>
<proteinExistence type="predicted"/>
<feature type="non-terminal residue" evidence="2">
    <location>
        <position position="134"/>
    </location>
</feature>